<dbReference type="AlphaFoldDB" id="A0A517TX67"/>
<evidence type="ECO:0000313" key="2">
    <source>
        <dbReference type="Proteomes" id="UP000317909"/>
    </source>
</evidence>
<dbReference type="RefSeq" id="WP_145432473.1">
    <property type="nucleotide sequence ID" value="NZ_CP036339.1"/>
</dbReference>
<keyword evidence="2" id="KW-1185">Reference proteome</keyword>
<protein>
    <submittedName>
        <fullName evidence="1">Uncharacterized protein</fullName>
    </submittedName>
</protein>
<dbReference type="Proteomes" id="UP000317909">
    <property type="component" value="Chromosome"/>
</dbReference>
<organism evidence="1 2">
    <name type="scientific">Lacipirellula limnantheis</name>
    <dbReference type="NCBI Taxonomy" id="2528024"/>
    <lineage>
        <taxon>Bacteria</taxon>
        <taxon>Pseudomonadati</taxon>
        <taxon>Planctomycetota</taxon>
        <taxon>Planctomycetia</taxon>
        <taxon>Pirellulales</taxon>
        <taxon>Lacipirellulaceae</taxon>
        <taxon>Lacipirellula</taxon>
    </lineage>
</organism>
<name>A0A517TX67_9BACT</name>
<reference evidence="1 2" key="1">
    <citation type="submission" date="2019-02" db="EMBL/GenBank/DDBJ databases">
        <title>Deep-cultivation of Planctomycetes and their phenomic and genomic characterization uncovers novel biology.</title>
        <authorList>
            <person name="Wiegand S."/>
            <person name="Jogler M."/>
            <person name="Boedeker C."/>
            <person name="Pinto D."/>
            <person name="Vollmers J."/>
            <person name="Rivas-Marin E."/>
            <person name="Kohn T."/>
            <person name="Peeters S.H."/>
            <person name="Heuer A."/>
            <person name="Rast P."/>
            <person name="Oberbeckmann S."/>
            <person name="Bunk B."/>
            <person name="Jeske O."/>
            <person name="Meyerdierks A."/>
            <person name="Storesund J.E."/>
            <person name="Kallscheuer N."/>
            <person name="Luecker S."/>
            <person name="Lage O.M."/>
            <person name="Pohl T."/>
            <person name="Merkel B.J."/>
            <person name="Hornburger P."/>
            <person name="Mueller R.-W."/>
            <person name="Bruemmer F."/>
            <person name="Labrenz M."/>
            <person name="Spormann A.M."/>
            <person name="Op den Camp H."/>
            <person name="Overmann J."/>
            <person name="Amann R."/>
            <person name="Jetten M.S.M."/>
            <person name="Mascher T."/>
            <person name="Medema M.H."/>
            <person name="Devos D.P."/>
            <person name="Kaster A.-K."/>
            <person name="Ovreas L."/>
            <person name="Rohde M."/>
            <person name="Galperin M.Y."/>
            <person name="Jogler C."/>
        </authorList>
    </citation>
    <scope>NUCLEOTIDE SEQUENCE [LARGE SCALE GENOMIC DNA]</scope>
    <source>
        <strain evidence="1 2">I41</strain>
    </source>
</reference>
<dbReference type="KEGG" id="llh:I41_21490"/>
<gene>
    <name evidence="1" type="ORF">I41_21490</name>
</gene>
<proteinExistence type="predicted"/>
<evidence type="ECO:0000313" key="1">
    <source>
        <dbReference type="EMBL" id="QDT72962.1"/>
    </source>
</evidence>
<sequence length="118" mass="13668">MIHPAHYLITPKPELVALIGTNSDPDVLYILERQLWENHEGDRISRDAQAKRVKRAFATQAVDMLRNFPGLQQMQFSSPATSVDFDRWWIAEKFEMCEEVEDIEERYGLDGKGGSDWN</sequence>
<dbReference type="EMBL" id="CP036339">
    <property type="protein sequence ID" value="QDT72962.1"/>
    <property type="molecule type" value="Genomic_DNA"/>
</dbReference>
<accession>A0A517TX67</accession>